<evidence type="ECO:0000313" key="2">
    <source>
        <dbReference type="EMBL" id="MBE9191801.1"/>
    </source>
</evidence>
<reference evidence="2 3" key="1">
    <citation type="submission" date="2020-10" db="EMBL/GenBank/DDBJ databases">
        <authorList>
            <person name="Castelo-Branco R."/>
            <person name="Eusebio N."/>
            <person name="Adriana R."/>
            <person name="Vieira A."/>
            <person name="Brugerolle De Fraissinette N."/>
            <person name="Rezende De Castro R."/>
            <person name="Schneider M.P."/>
            <person name="Vasconcelos V."/>
            <person name="Leao P.N."/>
        </authorList>
    </citation>
    <scope>NUCLEOTIDE SEQUENCE [LARGE SCALE GENOMIC DNA]</scope>
    <source>
        <strain evidence="2 3">LEGE 06123</strain>
    </source>
</reference>
<accession>A0ABR9UU38</accession>
<evidence type="ECO:0000259" key="1">
    <source>
        <dbReference type="PROSITE" id="PS50995"/>
    </source>
</evidence>
<dbReference type="Proteomes" id="UP000651156">
    <property type="component" value="Unassembled WGS sequence"/>
</dbReference>
<keyword evidence="3" id="KW-1185">Reference proteome</keyword>
<dbReference type="SUPFAM" id="SSF46785">
    <property type="entry name" value="Winged helix' DNA-binding domain"/>
    <property type="match status" value="1"/>
</dbReference>
<dbReference type="InterPro" id="IPR039422">
    <property type="entry name" value="MarR/SlyA-like"/>
</dbReference>
<dbReference type="EMBL" id="JADEWN010000040">
    <property type="protein sequence ID" value="MBE9191801.1"/>
    <property type="molecule type" value="Genomic_DNA"/>
</dbReference>
<dbReference type="InterPro" id="IPR036390">
    <property type="entry name" value="WH_DNA-bd_sf"/>
</dbReference>
<dbReference type="PANTHER" id="PTHR33164:SF106">
    <property type="entry name" value="TRANSCRIPTIONAL REGULATORY PROTEIN"/>
    <property type="match status" value="1"/>
</dbReference>
<feature type="domain" description="HTH marR-type" evidence="1">
    <location>
        <begin position="3"/>
        <end position="139"/>
    </location>
</feature>
<dbReference type="Gene3D" id="1.10.10.10">
    <property type="entry name" value="Winged helix-like DNA-binding domain superfamily/Winged helix DNA-binding domain"/>
    <property type="match status" value="1"/>
</dbReference>
<comment type="caution">
    <text evidence="2">The sequence shown here is derived from an EMBL/GenBank/DDBJ whole genome shotgun (WGS) entry which is preliminary data.</text>
</comment>
<dbReference type="InterPro" id="IPR000835">
    <property type="entry name" value="HTH_MarR-typ"/>
</dbReference>
<gene>
    <name evidence="2" type="ORF">IQ230_15875</name>
</gene>
<dbReference type="InterPro" id="IPR011991">
    <property type="entry name" value="ArsR-like_HTH"/>
</dbReference>
<organism evidence="2 3">
    <name type="scientific">Gloeocapsopsis crepidinum LEGE 06123</name>
    <dbReference type="NCBI Taxonomy" id="588587"/>
    <lineage>
        <taxon>Bacteria</taxon>
        <taxon>Bacillati</taxon>
        <taxon>Cyanobacteriota</taxon>
        <taxon>Cyanophyceae</taxon>
        <taxon>Oscillatoriophycideae</taxon>
        <taxon>Chroococcales</taxon>
        <taxon>Chroococcaceae</taxon>
        <taxon>Gloeocapsopsis</taxon>
    </lineage>
</organism>
<protein>
    <submittedName>
        <fullName evidence="2">MarR family transcriptional regulator</fullName>
    </submittedName>
</protein>
<sequence>MNRDELLSALDQEMRKVSAQSVLFSQAVAEQLGINSTDLECLDIINFSSPITAGRLADLTGLTTGAITGVIDRLEKVGYVRRERDPNDRRRVIIQPLPEAAQKISPLFDSMAQAMSKLYSSYSDQEIALILDFATRSNSIVLEEIAKLQGKEEAEAGEN</sequence>
<dbReference type="InterPro" id="IPR036388">
    <property type="entry name" value="WH-like_DNA-bd_sf"/>
</dbReference>
<dbReference type="PANTHER" id="PTHR33164">
    <property type="entry name" value="TRANSCRIPTIONAL REGULATOR, MARR FAMILY"/>
    <property type="match status" value="1"/>
</dbReference>
<dbReference type="CDD" id="cd00090">
    <property type="entry name" value="HTH_ARSR"/>
    <property type="match status" value="1"/>
</dbReference>
<dbReference type="SMART" id="SM00347">
    <property type="entry name" value="HTH_MARR"/>
    <property type="match status" value="1"/>
</dbReference>
<dbReference type="PROSITE" id="PS50995">
    <property type="entry name" value="HTH_MARR_2"/>
    <property type="match status" value="1"/>
</dbReference>
<name>A0ABR9UU38_9CHRO</name>
<evidence type="ECO:0000313" key="3">
    <source>
        <dbReference type="Proteomes" id="UP000651156"/>
    </source>
</evidence>
<proteinExistence type="predicted"/>
<dbReference type="Pfam" id="PF01047">
    <property type="entry name" value="MarR"/>
    <property type="match status" value="1"/>
</dbReference>